<keyword evidence="7" id="KW-0665">Pyrimidine biosynthesis</keyword>
<evidence type="ECO:0000256" key="7">
    <source>
        <dbReference type="ARBA" id="ARBA00022975"/>
    </source>
</evidence>
<keyword evidence="5" id="KW-0378">Hydrolase</keyword>
<dbReference type="EMBL" id="KX897545">
    <property type="protein sequence ID" value="APP87812.1"/>
    <property type="molecule type" value="Genomic_DNA"/>
</dbReference>
<dbReference type="InterPro" id="IPR006680">
    <property type="entry name" value="Amidohydro-rel"/>
</dbReference>
<evidence type="ECO:0000256" key="5">
    <source>
        <dbReference type="ARBA" id="ARBA00022801"/>
    </source>
</evidence>
<dbReference type="GO" id="GO:0004151">
    <property type="term" value="F:dihydroorotase activity"/>
    <property type="evidence" value="ECO:0007669"/>
    <property type="project" value="UniProtKB-EC"/>
</dbReference>
<evidence type="ECO:0000256" key="2">
    <source>
        <dbReference type="ARBA" id="ARBA00005631"/>
    </source>
</evidence>
<protein>
    <recommendedName>
        <fullName evidence="3">dihydroorotase</fullName>
        <ecNumber evidence="3">3.5.2.3</ecNumber>
    </recommendedName>
</protein>
<dbReference type="InterPro" id="IPR004721">
    <property type="entry name" value="DHOdimr"/>
</dbReference>
<accession>A0A1L5YAU4</accession>
<organism evidence="9">
    <name type="scientific">Paulinella micropora</name>
    <dbReference type="NCBI Taxonomy" id="1928728"/>
    <lineage>
        <taxon>Eukaryota</taxon>
        <taxon>Sar</taxon>
        <taxon>Rhizaria</taxon>
        <taxon>Cercozoa</taxon>
        <taxon>Imbricatea</taxon>
        <taxon>Silicofilosea</taxon>
        <taxon>Euglyphida</taxon>
        <taxon>Paulinellidae</taxon>
        <taxon>Paulinella</taxon>
    </lineage>
</organism>
<feature type="domain" description="Amidohydrolase-related" evidence="8">
    <location>
        <begin position="13"/>
        <end position="314"/>
    </location>
</feature>
<dbReference type="AlphaFoldDB" id="A0A1L5YAU4"/>
<dbReference type="NCBIfam" id="TIGR00856">
    <property type="entry name" value="pyrC_dimer"/>
    <property type="match status" value="1"/>
</dbReference>
<evidence type="ECO:0000256" key="6">
    <source>
        <dbReference type="ARBA" id="ARBA00022833"/>
    </source>
</evidence>
<keyword evidence="4" id="KW-0479">Metal-binding</keyword>
<dbReference type="UniPathway" id="UPA00070">
    <property type="reaction ID" value="UER00117"/>
</dbReference>
<dbReference type="PANTHER" id="PTHR43137">
    <property type="entry name" value="DIHYDROOROTASE"/>
    <property type="match status" value="1"/>
</dbReference>
<name>A0A1L5YAU4_9EUKA</name>
<evidence type="ECO:0000313" key="9">
    <source>
        <dbReference type="EMBL" id="APP87812.1"/>
    </source>
</evidence>
<dbReference type="PROSITE" id="PS00483">
    <property type="entry name" value="DIHYDROOROTASE_2"/>
    <property type="match status" value="1"/>
</dbReference>
<reference evidence="9" key="1">
    <citation type="journal article" date="2017" name="Protist">
        <title>Diversity of the Photosynthetic Paulinella Species, with the Description of Paulinella micropora sp. nov. and the Chromatophore Genome Sequence for strain KR01.</title>
        <authorList>
            <person name="Lhee D."/>
            <person name="Yang E.C."/>
            <person name="Kim J.I."/>
            <person name="Nakayama T."/>
            <person name="Zuccarello G."/>
            <person name="Andersen R.A."/>
            <person name="Yoon H.S."/>
        </authorList>
    </citation>
    <scope>NUCLEOTIDE SEQUENCE</scope>
    <source>
        <strain evidence="9">KR01</strain>
    </source>
</reference>
<gene>
    <name evidence="9" type="primary">pyrC</name>
    <name evidence="9" type="ORF">PCKR_003</name>
</gene>
<keyword evidence="9" id="KW-0934">Plastid</keyword>
<dbReference type="SUPFAM" id="SSF51556">
    <property type="entry name" value="Metallo-dependent hydrolases"/>
    <property type="match status" value="1"/>
</dbReference>
<dbReference type="CDD" id="cd01294">
    <property type="entry name" value="DHOase"/>
    <property type="match status" value="1"/>
</dbReference>
<dbReference type="InterPro" id="IPR002195">
    <property type="entry name" value="Dihydroorotase_CS"/>
</dbReference>
<dbReference type="Pfam" id="PF01979">
    <property type="entry name" value="Amidohydro_1"/>
    <property type="match status" value="1"/>
</dbReference>
<evidence type="ECO:0000256" key="3">
    <source>
        <dbReference type="ARBA" id="ARBA00012860"/>
    </source>
</evidence>
<dbReference type="PROSITE" id="PS00482">
    <property type="entry name" value="DIHYDROOROTASE_1"/>
    <property type="match status" value="1"/>
</dbReference>
<evidence type="ECO:0000256" key="1">
    <source>
        <dbReference type="ARBA" id="ARBA00004880"/>
    </source>
</evidence>
<comment type="pathway">
    <text evidence="1">Pyrimidine metabolism; UMP biosynthesis via de novo pathway; (S)-dihydroorotate from bicarbonate: step 3/3.</text>
</comment>
<geneLocation type="plastid" evidence="9"/>
<dbReference type="GO" id="GO:0046872">
    <property type="term" value="F:metal ion binding"/>
    <property type="evidence" value="ECO:0007669"/>
    <property type="project" value="UniProtKB-KW"/>
</dbReference>
<dbReference type="GO" id="GO:0005829">
    <property type="term" value="C:cytosol"/>
    <property type="evidence" value="ECO:0007669"/>
    <property type="project" value="TreeGrafter"/>
</dbReference>
<dbReference type="GO" id="GO:0006207">
    <property type="term" value="P:'de novo' pyrimidine nucleobase biosynthetic process"/>
    <property type="evidence" value="ECO:0007669"/>
    <property type="project" value="TreeGrafter"/>
</dbReference>
<proteinExistence type="inferred from homology"/>
<dbReference type="EC" id="3.5.2.3" evidence="3"/>
<dbReference type="Gene3D" id="3.20.20.140">
    <property type="entry name" value="Metal-dependent hydrolases"/>
    <property type="match status" value="1"/>
</dbReference>
<dbReference type="PANTHER" id="PTHR43137:SF1">
    <property type="entry name" value="DIHYDROOROTASE"/>
    <property type="match status" value="1"/>
</dbReference>
<keyword evidence="6" id="KW-0862">Zinc</keyword>
<evidence type="ECO:0000259" key="8">
    <source>
        <dbReference type="Pfam" id="PF01979"/>
    </source>
</evidence>
<dbReference type="PIRSF" id="PIRSF001237">
    <property type="entry name" value="DHOdimr"/>
    <property type="match status" value="1"/>
</dbReference>
<comment type="similarity">
    <text evidence="2">Belongs to the metallo-dependent hydrolases superfamily. DHOase family. Class II DHOase subfamily.</text>
</comment>
<evidence type="ECO:0000256" key="4">
    <source>
        <dbReference type="ARBA" id="ARBA00022723"/>
    </source>
</evidence>
<sequence>MSTLSVTLRQPDDWHVHLRDGMVLSAVAPFTAGAFARAIVMPNLTKPITTVKAAINYHQRINMACKKISLNKSSEQKNQFQPLMTIYLMEDLSLPELVRGYNEKIFTAAKFYPLNVTTNSMFGVQSITAINYLLERMEAIGMPLLVHGEVIDPEVDIFDREKVFIDRHLISIHKRFPMLKIVLEHITTADAVHFVESTGSQIAATITPHHLHLNRNAMFHEGIRSDFYCLPVLKRERHRLALRHAATSGNPKFFLGTDSAPHVRQGKETSCGCAGIFNAPYAIESYAQVFEEEGKLELFEGFASLYGPQFYGLPVNENRITLEKRRHKVPMHIHWNGINNERITLVPLHAGENLQWKIKQD</sequence>
<dbReference type="InterPro" id="IPR032466">
    <property type="entry name" value="Metal_Hydrolase"/>
</dbReference>
<dbReference type="GO" id="GO:0044205">
    <property type="term" value="P:'de novo' UMP biosynthetic process"/>
    <property type="evidence" value="ECO:0007669"/>
    <property type="project" value="UniProtKB-UniPathway"/>
</dbReference>
<dbReference type="HAMAP" id="MF_00219">
    <property type="entry name" value="PyrC_classII"/>
    <property type="match status" value="1"/>
</dbReference>